<keyword evidence="2" id="KW-1185">Reference proteome</keyword>
<dbReference type="InParanoid" id="A0A212F7P5"/>
<gene>
    <name evidence="1" type="ORF">KGM_202944</name>
</gene>
<evidence type="ECO:0000313" key="2">
    <source>
        <dbReference type="Proteomes" id="UP000007151"/>
    </source>
</evidence>
<dbReference type="Proteomes" id="UP000007151">
    <property type="component" value="Unassembled WGS sequence"/>
</dbReference>
<accession>A0A212F7P5</accession>
<name>A0A212F7P5_DANPL</name>
<proteinExistence type="predicted"/>
<protein>
    <submittedName>
        <fullName evidence="1">Uncharacterized protein</fullName>
    </submittedName>
</protein>
<sequence>MTRKKYEAQIDHAGTVYKCKSVSVWRRGDVSWPPTSDLADVFTTGPAPRAPARLYATVQRRTAVCDGVITDLPLSMSTAPFY</sequence>
<organism evidence="1 2">
    <name type="scientific">Danaus plexippus plexippus</name>
    <dbReference type="NCBI Taxonomy" id="278856"/>
    <lineage>
        <taxon>Eukaryota</taxon>
        <taxon>Metazoa</taxon>
        <taxon>Ecdysozoa</taxon>
        <taxon>Arthropoda</taxon>
        <taxon>Hexapoda</taxon>
        <taxon>Insecta</taxon>
        <taxon>Pterygota</taxon>
        <taxon>Neoptera</taxon>
        <taxon>Endopterygota</taxon>
        <taxon>Lepidoptera</taxon>
        <taxon>Glossata</taxon>
        <taxon>Ditrysia</taxon>
        <taxon>Papilionoidea</taxon>
        <taxon>Nymphalidae</taxon>
        <taxon>Danainae</taxon>
        <taxon>Danaini</taxon>
        <taxon>Danaina</taxon>
        <taxon>Danaus</taxon>
        <taxon>Danaus</taxon>
    </lineage>
</organism>
<comment type="caution">
    <text evidence="1">The sequence shown here is derived from an EMBL/GenBank/DDBJ whole genome shotgun (WGS) entry which is preliminary data.</text>
</comment>
<reference evidence="1 2" key="1">
    <citation type="journal article" date="2011" name="Cell">
        <title>The monarch butterfly genome yields insights into long-distance migration.</title>
        <authorList>
            <person name="Zhan S."/>
            <person name="Merlin C."/>
            <person name="Boore J.L."/>
            <person name="Reppert S.M."/>
        </authorList>
    </citation>
    <scope>NUCLEOTIDE SEQUENCE [LARGE SCALE GENOMIC DNA]</scope>
    <source>
        <strain evidence="1">F-2</strain>
    </source>
</reference>
<dbReference type="AlphaFoldDB" id="A0A212F7P5"/>
<dbReference type="KEGG" id="dpl:KGM_202944"/>
<evidence type="ECO:0000313" key="1">
    <source>
        <dbReference type="EMBL" id="OWR49751.1"/>
    </source>
</evidence>
<dbReference type="EMBL" id="AGBW02009848">
    <property type="protein sequence ID" value="OWR49751.1"/>
    <property type="molecule type" value="Genomic_DNA"/>
</dbReference>